<dbReference type="GO" id="GO:0051082">
    <property type="term" value="F:unfolded protein binding"/>
    <property type="evidence" value="ECO:0007669"/>
    <property type="project" value="InterPro"/>
</dbReference>
<feature type="compositionally biased region" description="Acidic residues" evidence="6">
    <location>
        <begin position="146"/>
        <end position="157"/>
    </location>
</feature>
<dbReference type="GO" id="GO:0005509">
    <property type="term" value="F:calcium ion binding"/>
    <property type="evidence" value="ECO:0007669"/>
    <property type="project" value="InterPro"/>
</dbReference>
<organism evidence="7 8">
    <name type="scientific">Trapa incisa</name>
    <dbReference type="NCBI Taxonomy" id="236973"/>
    <lineage>
        <taxon>Eukaryota</taxon>
        <taxon>Viridiplantae</taxon>
        <taxon>Streptophyta</taxon>
        <taxon>Embryophyta</taxon>
        <taxon>Tracheophyta</taxon>
        <taxon>Spermatophyta</taxon>
        <taxon>Magnoliopsida</taxon>
        <taxon>eudicotyledons</taxon>
        <taxon>Gunneridae</taxon>
        <taxon>Pentapetalae</taxon>
        <taxon>rosids</taxon>
        <taxon>malvids</taxon>
        <taxon>Myrtales</taxon>
        <taxon>Lythraceae</taxon>
        <taxon>Trapa</taxon>
    </lineage>
</organism>
<dbReference type="PANTHER" id="PTHR11073">
    <property type="entry name" value="CALRETICULIN AND CALNEXIN"/>
    <property type="match status" value="1"/>
</dbReference>
<feature type="compositionally biased region" description="Acidic residues" evidence="6">
    <location>
        <begin position="126"/>
        <end position="139"/>
    </location>
</feature>
<name>A0AAN7GBU2_9MYRT</name>
<dbReference type="Pfam" id="PF00262">
    <property type="entry name" value="Calreticulin"/>
    <property type="match status" value="1"/>
</dbReference>
<dbReference type="PRINTS" id="PR00626">
    <property type="entry name" value="CALRETICULIN"/>
</dbReference>
<keyword evidence="3" id="KW-1133">Transmembrane helix</keyword>
<dbReference type="InterPro" id="IPR018124">
    <property type="entry name" value="Calret/calnex_CS"/>
</dbReference>
<dbReference type="Proteomes" id="UP001345219">
    <property type="component" value="Chromosome 19"/>
</dbReference>
<dbReference type="InterPro" id="IPR009033">
    <property type="entry name" value="Calreticulin/calnexin_P_dom_sf"/>
</dbReference>
<protein>
    <recommendedName>
        <fullName evidence="9">Calreticulin</fullName>
    </recommendedName>
</protein>
<keyword evidence="4" id="KW-0472">Membrane</keyword>
<dbReference type="Gene3D" id="2.10.250.10">
    <property type="entry name" value="Calreticulin/calnexin, P domain"/>
    <property type="match status" value="1"/>
</dbReference>
<keyword evidence="5" id="KW-0256">Endoplasmic reticulum</keyword>
<keyword evidence="2" id="KW-0812">Transmembrane</keyword>
<dbReference type="SUPFAM" id="SSF63887">
    <property type="entry name" value="P-domain of calnexin/calreticulin"/>
    <property type="match status" value="1"/>
</dbReference>
<evidence type="ECO:0000313" key="8">
    <source>
        <dbReference type="Proteomes" id="UP001345219"/>
    </source>
</evidence>
<dbReference type="EMBL" id="JAXIOK010000024">
    <property type="protein sequence ID" value="KAK4740743.1"/>
    <property type="molecule type" value="Genomic_DNA"/>
</dbReference>
<dbReference type="PANTHER" id="PTHR11073:SF1">
    <property type="entry name" value="CALNEXIN 14D-RELATED"/>
    <property type="match status" value="1"/>
</dbReference>
<evidence type="ECO:0000256" key="4">
    <source>
        <dbReference type="ARBA" id="ARBA00023136"/>
    </source>
</evidence>
<dbReference type="GO" id="GO:0036503">
    <property type="term" value="P:ERAD pathway"/>
    <property type="evidence" value="ECO:0007669"/>
    <property type="project" value="TreeGrafter"/>
</dbReference>
<accession>A0AAN7GBU2</accession>
<gene>
    <name evidence="7" type="ORF">SAY87_024331</name>
</gene>
<dbReference type="GO" id="GO:0005789">
    <property type="term" value="C:endoplasmic reticulum membrane"/>
    <property type="evidence" value="ECO:0007669"/>
    <property type="project" value="UniProtKB-SubCell"/>
</dbReference>
<comment type="subcellular location">
    <subcellularLocation>
        <location evidence="1">Endoplasmic reticulum membrane</location>
        <topology evidence="1">Single-pass membrane protein</topology>
    </subcellularLocation>
</comment>
<feature type="compositionally biased region" description="Basic and acidic residues" evidence="6">
    <location>
        <begin position="98"/>
        <end position="125"/>
    </location>
</feature>
<dbReference type="PROSITE" id="PS00805">
    <property type="entry name" value="CALRETICULIN_REPEAT"/>
    <property type="match status" value="1"/>
</dbReference>
<evidence type="ECO:0008006" key="9">
    <source>
        <dbReference type="Google" id="ProtNLM"/>
    </source>
</evidence>
<keyword evidence="5" id="KW-0143">Chaperone</keyword>
<comment type="similarity">
    <text evidence="5">Belongs to the calreticulin family.</text>
</comment>
<proteinExistence type="inferred from homology"/>
<evidence type="ECO:0000256" key="5">
    <source>
        <dbReference type="RuleBase" id="RU362126"/>
    </source>
</evidence>
<dbReference type="InterPro" id="IPR001580">
    <property type="entry name" value="Calret/calnex"/>
</dbReference>
<feature type="region of interest" description="Disordered" evidence="6">
    <location>
        <begin position="95"/>
        <end position="183"/>
    </location>
</feature>
<evidence type="ECO:0000256" key="2">
    <source>
        <dbReference type="ARBA" id="ARBA00022692"/>
    </source>
</evidence>
<evidence type="ECO:0000256" key="6">
    <source>
        <dbReference type="SAM" id="MobiDB-lite"/>
    </source>
</evidence>
<evidence type="ECO:0000256" key="1">
    <source>
        <dbReference type="ARBA" id="ARBA00004389"/>
    </source>
</evidence>
<evidence type="ECO:0000313" key="7">
    <source>
        <dbReference type="EMBL" id="KAK4740743.1"/>
    </source>
</evidence>
<sequence>MHVRVDSHQSVRIWYDLKCGFWTVSDKDEYKGLWKHSKSDGREDYGLLINEKAKKYAIVKELDEYYSLKDGLLFCNMRRRQTFLSAKDFEPALVHAKTISDPDDKKPKDWDERAKIPDPDAMKPDDWDEDTPMEIEDDEAVKPEDWLDDDPEEIDEPEATKPEDWDNEEDGEWEAPKTDYPIV</sequence>
<evidence type="ECO:0000256" key="3">
    <source>
        <dbReference type="ARBA" id="ARBA00022989"/>
    </source>
</evidence>
<keyword evidence="8" id="KW-1185">Reference proteome</keyword>
<comment type="caution">
    <text evidence="7">The sequence shown here is derived from an EMBL/GenBank/DDBJ whole genome shotgun (WGS) entry which is preliminary data.</text>
</comment>
<dbReference type="GO" id="GO:0006457">
    <property type="term" value="P:protein folding"/>
    <property type="evidence" value="ECO:0007669"/>
    <property type="project" value="InterPro"/>
</dbReference>
<dbReference type="AlphaFoldDB" id="A0AAN7GBU2"/>
<reference evidence="7 8" key="1">
    <citation type="journal article" date="2023" name="Hortic Res">
        <title>Pangenome of water caltrop reveals structural variations and asymmetric subgenome divergence after allopolyploidization.</title>
        <authorList>
            <person name="Zhang X."/>
            <person name="Chen Y."/>
            <person name="Wang L."/>
            <person name="Yuan Y."/>
            <person name="Fang M."/>
            <person name="Shi L."/>
            <person name="Lu R."/>
            <person name="Comes H.P."/>
            <person name="Ma Y."/>
            <person name="Chen Y."/>
            <person name="Huang G."/>
            <person name="Zhou Y."/>
            <person name="Zheng Z."/>
            <person name="Qiu Y."/>
        </authorList>
    </citation>
    <scope>NUCLEOTIDE SEQUENCE [LARGE SCALE GENOMIC DNA]</scope>
    <source>
        <tissue evidence="7">Roots</tissue>
    </source>
</reference>